<dbReference type="InterPro" id="IPR017703">
    <property type="entry name" value="YgfZ/GCV_T_CS"/>
</dbReference>
<evidence type="ECO:0000313" key="2">
    <source>
        <dbReference type="EMBL" id="MBW8286757.1"/>
    </source>
</evidence>
<dbReference type="InterPro" id="IPR045179">
    <property type="entry name" value="YgfZ/GcvT"/>
</dbReference>
<gene>
    <name evidence="2" type="ORF">KIF53_03870</name>
</gene>
<reference evidence="2 3" key="1">
    <citation type="submission" date="2021-05" db="EMBL/GenBank/DDBJ databases">
        <title>Draft Whole Genome Sequencing Of Biosensor Chromobacterium violaceum Strain CV026 Reveals A Regulatory RNA In Chromobacterium violaceum Phenotype Regulatory Network.</title>
        <authorList>
            <person name="Hong K.W."/>
            <person name="Chan K.G."/>
            <person name="Chang C.-Y."/>
        </authorList>
    </citation>
    <scope>NUCLEOTIDE SEQUENCE [LARGE SCALE GENOMIC DNA]</scope>
    <source>
        <strain evidence="2 3">ATCC 31532</strain>
    </source>
</reference>
<evidence type="ECO:0000259" key="1">
    <source>
        <dbReference type="Pfam" id="PF01571"/>
    </source>
</evidence>
<dbReference type="PANTHER" id="PTHR22602">
    <property type="entry name" value="TRANSFERASE CAF17, MITOCHONDRIAL-RELATED"/>
    <property type="match status" value="1"/>
</dbReference>
<feature type="domain" description="GCVT N-terminal" evidence="1">
    <location>
        <begin position="34"/>
        <end position="151"/>
    </location>
</feature>
<dbReference type="NCBIfam" id="TIGR03317">
    <property type="entry name" value="ygfZ_signature"/>
    <property type="match status" value="1"/>
</dbReference>
<sequence length="341" mass="37010">MDAFWNEWLGQKGLASDGELPLGERLSQVEALLRQSVLAPLANFAVIKAEGEDAAAFLQSQLSSDIRELVEGRAQYSTYSSAKGRMLASFMIWQHQGAYYLMVAADIAAAIVKRLTMFVLRSKVKISLADEWSLLGMSGPQAVETLRKYFPGVAGLESLQTLSADGAVLLALPEGGFMLALGENASLRQDIAAAELRPLAPEIWALRDINAGIAWVSQATQEQFVPQMANMELIGAVNFKKGCYPGQEIVARSQYLGKMKRRMFLVEFSQALAVGSKLYSPQLPDQSIGMLAASCQVAEDRYRGLAVVQSQTWSSGIFGDEAGTIALTALELPYALESVTE</sequence>
<protein>
    <recommendedName>
        <fullName evidence="1">GCVT N-terminal domain-containing protein</fullName>
    </recommendedName>
</protein>
<comment type="caution">
    <text evidence="2">The sequence shown here is derived from an EMBL/GenBank/DDBJ whole genome shotgun (WGS) entry which is preliminary data.</text>
</comment>
<dbReference type="EMBL" id="JAHDTB010000002">
    <property type="protein sequence ID" value="MBW8286757.1"/>
    <property type="molecule type" value="Genomic_DNA"/>
</dbReference>
<accession>A0ABS7F9P7</accession>
<dbReference type="Pfam" id="PF01571">
    <property type="entry name" value="GCV_T"/>
    <property type="match status" value="1"/>
</dbReference>
<dbReference type="Gene3D" id="2.40.30.160">
    <property type="match status" value="1"/>
</dbReference>
<dbReference type="Gene3D" id="3.30.70.1630">
    <property type="match status" value="1"/>
</dbReference>
<dbReference type="RefSeq" id="WP_052258071.1">
    <property type="nucleotide sequence ID" value="NZ_CP142381.1"/>
</dbReference>
<proteinExistence type="predicted"/>
<dbReference type="PANTHER" id="PTHR22602:SF0">
    <property type="entry name" value="TRANSFERASE CAF17, MITOCHONDRIAL-RELATED"/>
    <property type="match status" value="1"/>
</dbReference>
<dbReference type="Gene3D" id="3.30.70.1400">
    <property type="entry name" value="Aminomethyltransferase beta-barrel domains"/>
    <property type="match status" value="1"/>
</dbReference>
<dbReference type="InterPro" id="IPR006222">
    <property type="entry name" value="GCVT_N"/>
</dbReference>
<dbReference type="GeneID" id="89687067"/>
<keyword evidence="3" id="KW-1185">Reference proteome</keyword>
<dbReference type="Proteomes" id="UP000711178">
    <property type="component" value="Unassembled WGS sequence"/>
</dbReference>
<name>A0ABS7F9P7_9NEIS</name>
<organism evidence="2 3">
    <name type="scientific">Chromobacterium subtsugae</name>
    <dbReference type="NCBI Taxonomy" id="251747"/>
    <lineage>
        <taxon>Bacteria</taxon>
        <taxon>Pseudomonadati</taxon>
        <taxon>Pseudomonadota</taxon>
        <taxon>Betaproteobacteria</taxon>
        <taxon>Neisseriales</taxon>
        <taxon>Chromobacteriaceae</taxon>
        <taxon>Chromobacterium</taxon>
    </lineage>
</organism>
<evidence type="ECO:0000313" key="3">
    <source>
        <dbReference type="Proteomes" id="UP000711178"/>
    </source>
</evidence>
<dbReference type="SUPFAM" id="SSF103025">
    <property type="entry name" value="Folate-binding domain"/>
    <property type="match status" value="1"/>
</dbReference>